<evidence type="ECO:0000313" key="2">
    <source>
        <dbReference type="EMBL" id="KAJ6853044.1"/>
    </source>
</evidence>
<comment type="caution">
    <text evidence="2">The sequence shown here is derived from an EMBL/GenBank/DDBJ whole genome shotgun (WGS) entry which is preliminary data.</text>
</comment>
<evidence type="ECO:0000313" key="3">
    <source>
        <dbReference type="Proteomes" id="UP001140949"/>
    </source>
</evidence>
<feature type="compositionally biased region" description="Low complexity" evidence="1">
    <location>
        <begin position="70"/>
        <end position="89"/>
    </location>
</feature>
<gene>
    <name evidence="2" type="ORF">M6B38_251940</name>
</gene>
<dbReference type="EMBL" id="JANAVB010001152">
    <property type="protein sequence ID" value="KAJ6853044.1"/>
    <property type="molecule type" value="Genomic_DNA"/>
</dbReference>
<evidence type="ECO:0000256" key="1">
    <source>
        <dbReference type="SAM" id="MobiDB-lite"/>
    </source>
</evidence>
<dbReference type="AlphaFoldDB" id="A0AAX6IJN3"/>
<dbReference type="GO" id="GO:0016301">
    <property type="term" value="F:kinase activity"/>
    <property type="evidence" value="ECO:0007669"/>
    <property type="project" value="UniProtKB-KW"/>
</dbReference>
<feature type="compositionally biased region" description="Basic and acidic residues" evidence="1">
    <location>
        <begin position="106"/>
        <end position="128"/>
    </location>
</feature>
<feature type="region of interest" description="Disordered" evidence="1">
    <location>
        <begin position="102"/>
        <end position="141"/>
    </location>
</feature>
<dbReference type="Gene3D" id="3.30.200.20">
    <property type="entry name" value="Phosphorylase Kinase, domain 1"/>
    <property type="match status" value="1"/>
</dbReference>
<keyword evidence="2" id="KW-0418">Kinase</keyword>
<dbReference type="Proteomes" id="UP001140949">
    <property type="component" value="Unassembled WGS sequence"/>
</dbReference>
<keyword evidence="3" id="KW-1185">Reference proteome</keyword>
<sequence length="265" mass="27751">MKEFVAEIVSIGRVRHRNLVQLLGYSRRRGSCCSSTTTCRTGASTGTSSTGPRCCSGGARGSGRSRGSRRGSCTCTRSGSRWSSTGTSRPATCCWTATSTPARGLRPREALRPREQRTGHPRRRDAGLHRPGAVEEGEGDGELRRVRVRRVRTGGRVREEAVRDQAVRGGDGPRGVGAGVFEAGGDRGGEGPEAQGRLRGGGDGAGAEARPALLAPGGDLSAEHEAGGAVLERGCSGARLVGGGCAGLRLHESEQDQRVMPLRRL</sequence>
<accession>A0AAX6IJN3</accession>
<name>A0AAX6IJN3_IRIPA</name>
<feature type="region of interest" description="Disordered" evidence="1">
    <location>
        <begin position="44"/>
        <end position="90"/>
    </location>
</feature>
<proteinExistence type="predicted"/>
<keyword evidence="2" id="KW-0808">Transferase</keyword>
<keyword evidence="2" id="KW-0675">Receptor</keyword>
<feature type="compositionally biased region" description="Low complexity" evidence="1">
    <location>
        <begin position="44"/>
        <end position="57"/>
    </location>
</feature>
<reference evidence="2" key="1">
    <citation type="journal article" date="2023" name="GigaByte">
        <title>Genome assembly of the bearded iris, Iris pallida Lam.</title>
        <authorList>
            <person name="Bruccoleri R.E."/>
            <person name="Oakeley E.J."/>
            <person name="Faust A.M.E."/>
            <person name="Altorfer M."/>
            <person name="Dessus-Babus S."/>
            <person name="Burckhardt D."/>
            <person name="Oertli M."/>
            <person name="Naumann U."/>
            <person name="Petersen F."/>
            <person name="Wong J."/>
        </authorList>
    </citation>
    <scope>NUCLEOTIDE SEQUENCE</scope>
    <source>
        <strain evidence="2">GSM-AAB239-AS_SAM_17_03QT</strain>
    </source>
</reference>
<reference evidence="2" key="2">
    <citation type="submission" date="2023-04" db="EMBL/GenBank/DDBJ databases">
        <authorList>
            <person name="Bruccoleri R.E."/>
            <person name="Oakeley E.J."/>
            <person name="Faust A.-M."/>
            <person name="Dessus-Babus S."/>
            <person name="Altorfer M."/>
            <person name="Burckhardt D."/>
            <person name="Oertli M."/>
            <person name="Naumann U."/>
            <person name="Petersen F."/>
            <person name="Wong J."/>
        </authorList>
    </citation>
    <scope>NUCLEOTIDE SEQUENCE</scope>
    <source>
        <strain evidence="2">GSM-AAB239-AS_SAM_17_03QT</strain>
        <tissue evidence="2">Leaf</tissue>
    </source>
</reference>
<organism evidence="2 3">
    <name type="scientific">Iris pallida</name>
    <name type="common">Sweet iris</name>
    <dbReference type="NCBI Taxonomy" id="29817"/>
    <lineage>
        <taxon>Eukaryota</taxon>
        <taxon>Viridiplantae</taxon>
        <taxon>Streptophyta</taxon>
        <taxon>Embryophyta</taxon>
        <taxon>Tracheophyta</taxon>
        <taxon>Spermatophyta</taxon>
        <taxon>Magnoliopsida</taxon>
        <taxon>Liliopsida</taxon>
        <taxon>Asparagales</taxon>
        <taxon>Iridaceae</taxon>
        <taxon>Iridoideae</taxon>
        <taxon>Irideae</taxon>
        <taxon>Iris</taxon>
    </lineage>
</organism>
<protein>
    <submittedName>
        <fullName evidence="2">L-type lectin-domain containing receptor kinase IV.1-like</fullName>
    </submittedName>
</protein>
<feature type="region of interest" description="Disordered" evidence="1">
    <location>
        <begin position="183"/>
        <end position="207"/>
    </location>
</feature>